<keyword evidence="4" id="KW-1185">Reference proteome</keyword>
<evidence type="ECO:0000313" key="3">
    <source>
        <dbReference type="EMBL" id="KAK5646570.1"/>
    </source>
</evidence>
<dbReference type="GO" id="GO:0062129">
    <property type="term" value="C:chitin-based extracellular matrix"/>
    <property type="evidence" value="ECO:0007669"/>
    <property type="project" value="TreeGrafter"/>
</dbReference>
<dbReference type="AlphaFoldDB" id="A0AAN7VDF1"/>
<dbReference type="PANTHER" id="PTHR10380:SF218">
    <property type="entry name" value="ADULT CUTICLE PROTEIN 65AA-RELATED"/>
    <property type="match status" value="1"/>
</dbReference>
<dbReference type="InterPro" id="IPR050468">
    <property type="entry name" value="Cuticle_Struct_Prot"/>
</dbReference>
<evidence type="ECO:0000256" key="1">
    <source>
        <dbReference type="ARBA" id="ARBA00022460"/>
    </source>
</evidence>
<protein>
    <submittedName>
        <fullName evidence="3">Uncharacterized protein</fullName>
    </submittedName>
</protein>
<dbReference type="EMBL" id="JAVRBK010000003">
    <property type="protein sequence ID" value="KAK5646570.1"/>
    <property type="molecule type" value="Genomic_DNA"/>
</dbReference>
<gene>
    <name evidence="3" type="ORF">RI129_005034</name>
</gene>
<sequence length="97" mass="10736">MAFPQYHNKATHFDSPSATILRQENNNIGLGDYQFLYQTSDGISREEKAELRTVGSNQAVVVQGSYSYIGVDGVTYTVNYVADENGYRAVGSHIPKN</sequence>
<proteinExistence type="predicted"/>
<organism evidence="3 4">
    <name type="scientific">Pyrocoelia pectoralis</name>
    <dbReference type="NCBI Taxonomy" id="417401"/>
    <lineage>
        <taxon>Eukaryota</taxon>
        <taxon>Metazoa</taxon>
        <taxon>Ecdysozoa</taxon>
        <taxon>Arthropoda</taxon>
        <taxon>Hexapoda</taxon>
        <taxon>Insecta</taxon>
        <taxon>Pterygota</taxon>
        <taxon>Neoptera</taxon>
        <taxon>Endopterygota</taxon>
        <taxon>Coleoptera</taxon>
        <taxon>Polyphaga</taxon>
        <taxon>Elateriformia</taxon>
        <taxon>Elateroidea</taxon>
        <taxon>Lampyridae</taxon>
        <taxon>Lampyrinae</taxon>
        <taxon>Pyrocoelia</taxon>
    </lineage>
</organism>
<dbReference type="PROSITE" id="PS51155">
    <property type="entry name" value="CHIT_BIND_RR_2"/>
    <property type="match status" value="1"/>
</dbReference>
<dbReference type="GO" id="GO:0008010">
    <property type="term" value="F:structural constituent of chitin-based larval cuticle"/>
    <property type="evidence" value="ECO:0007669"/>
    <property type="project" value="TreeGrafter"/>
</dbReference>
<dbReference type="PROSITE" id="PS00233">
    <property type="entry name" value="CHIT_BIND_RR_1"/>
    <property type="match status" value="1"/>
</dbReference>
<dbReference type="InterPro" id="IPR031311">
    <property type="entry name" value="CHIT_BIND_RR_consensus"/>
</dbReference>
<name>A0AAN7VDF1_9COLE</name>
<evidence type="ECO:0000256" key="2">
    <source>
        <dbReference type="PROSITE-ProRule" id="PRU00497"/>
    </source>
</evidence>
<comment type="caution">
    <text evidence="3">The sequence shown here is derived from an EMBL/GenBank/DDBJ whole genome shotgun (WGS) entry which is preliminary data.</text>
</comment>
<dbReference type="PANTHER" id="PTHR10380">
    <property type="entry name" value="CUTICLE PROTEIN"/>
    <property type="match status" value="1"/>
</dbReference>
<dbReference type="PRINTS" id="PR00947">
    <property type="entry name" value="CUTICLE"/>
</dbReference>
<dbReference type="InterPro" id="IPR000618">
    <property type="entry name" value="Insect_cuticle"/>
</dbReference>
<evidence type="ECO:0000313" key="4">
    <source>
        <dbReference type="Proteomes" id="UP001329430"/>
    </source>
</evidence>
<accession>A0AAN7VDF1</accession>
<keyword evidence="1 2" id="KW-0193">Cuticle</keyword>
<dbReference type="Proteomes" id="UP001329430">
    <property type="component" value="Chromosome 3"/>
</dbReference>
<dbReference type="Pfam" id="PF00379">
    <property type="entry name" value="Chitin_bind_4"/>
    <property type="match status" value="1"/>
</dbReference>
<reference evidence="3 4" key="1">
    <citation type="journal article" date="2024" name="Insects">
        <title>An Improved Chromosome-Level Genome Assembly of the Firefly Pyrocoelia pectoralis.</title>
        <authorList>
            <person name="Fu X."/>
            <person name="Meyer-Rochow V.B."/>
            <person name="Ballantyne L."/>
            <person name="Zhu X."/>
        </authorList>
    </citation>
    <scope>NUCLEOTIDE SEQUENCE [LARGE SCALE GENOMIC DNA]</scope>
    <source>
        <strain evidence="3">XCY_ONT2</strain>
    </source>
</reference>